<dbReference type="PROSITE" id="PS50202">
    <property type="entry name" value="MSP"/>
    <property type="match status" value="1"/>
</dbReference>
<feature type="region of interest" description="Disordered" evidence="1">
    <location>
        <begin position="1"/>
        <end position="23"/>
    </location>
</feature>
<dbReference type="Proteomes" id="UP000270094">
    <property type="component" value="Unassembled WGS sequence"/>
</dbReference>
<organism evidence="3 4">
    <name type="scientific">Strongylus vulgaris</name>
    <name type="common">Blood worm</name>
    <dbReference type="NCBI Taxonomy" id="40348"/>
    <lineage>
        <taxon>Eukaryota</taxon>
        <taxon>Metazoa</taxon>
        <taxon>Ecdysozoa</taxon>
        <taxon>Nematoda</taxon>
        <taxon>Chromadorea</taxon>
        <taxon>Rhabditida</taxon>
        <taxon>Rhabditina</taxon>
        <taxon>Rhabditomorpha</taxon>
        <taxon>Strongyloidea</taxon>
        <taxon>Strongylidae</taxon>
        <taxon>Strongylus</taxon>
    </lineage>
</organism>
<reference evidence="3 4" key="1">
    <citation type="submission" date="2018-11" db="EMBL/GenBank/DDBJ databases">
        <authorList>
            <consortium name="Pathogen Informatics"/>
        </authorList>
    </citation>
    <scope>NUCLEOTIDE SEQUENCE [LARGE SCALE GENOMIC DNA]</scope>
</reference>
<sequence>MSLTAEPSAADFAASGGASSHTLTNCCKDRLIFKVKSSNNDNYRVSPVFGFLSPGSTTTLEVIRTAGPIKEDKIVINFAVAPADATDAQAAYRSVQTIGNVTIPLFVA</sequence>
<dbReference type="EMBL" id="UYYB01004365">
    <property type="protein sequence ID" value="VDM67033.1"/>
    <property type="molecule type" value="Genomic_DNA"/>
</dbReference>
<dbReference type="OrthoDB" id="264603at2759"/>
<keyword evidence="4" id="KW-1185">Reference proteome</keyword>
<evidence type="ECO:0000256" key="1">
    <source>
        <dbReference type="SAM" id="MobiDB-lite"/>
    </source>
</evidence>
<accession>A0A3P7IGN3</accession>
<dbReference type="PANTHER" id="PTHR22947:SF7">
    <property type="entry name" value="MSP DOMAIN-CONTAINING PROTEIN-RELATED"/>
    <property type="match status" value="1"/>
</dbReference>
<evidence type="ECO:0000313" key="3">
    <source>
        <dbReference type="EMBL" id="VDM67033.1"/>
    </source>
</evidence>
<dbReference type="InterPro" id="IPR008962">
    <property type="entry name" value="PapD-like_sf"/>
</dbReference>
<dbReference type="InterPro" id="IPR013783">
    <property type="entry name" value="Ig-like_fold"/>
</dbReference>
<evidence type="ECO:0000259" key="2">
    <source>
        <dbReference type="PROSITE" id="PS50202"/>
    </source>
</evidence>
<protein>
    <recommendedName>
        <fullName evidence="2">MSP domain-containing protein</fullName>
    </recommendedName>
</protein>
<dbReference type="Pfam" id="PF00635">
    <property type="entry name" value="Motile_Sperm"/>
    <property type="match status" value="1"/>
</dbReference>
<dbReference type="InterPro" id="IPR000535">
    <property type="entry name" value="MSP_dom"/>
</dbReference>
<evidence type="ECO:0000313" key="4">
    <source>
        <dbReference type="Proteomes" id="UP000270094"/>
    </source>
</evidence>
<feature type="domain" description="MSP" evidence="2">
    <location>
        <begin position="2"/>
        <end position="108"/>
    </location>
</feature>
<proteinExistence type="predicted"/>
<name>A0A3P7IGN3_STRVU</name>
<dbReference type="InterPro" id="IPR051774">
    <property type="entry name" value="Sperm-specific_class_P"/>
</dbReference>
<dbReference type="PANTHER" id="PTHR22947">
    <property type="entry name" value="MAJOR SPERM PROTEIN"/>
    <property type="match status" value="1"/>
</dbReference>
<dbReference type="Gene3D" id="2.60.40.10">
    <property type="entry name" value="Immunoglobulins"/>
    <property type="match status" value="1"/>
</dbReference>
<dbReference type="AlphaFoldDB" id="A0A3P7IGN3"/>
<feature type="compositionally biased region" description="Low complexity" evidence="1">
    <location>
        <begin position="8"/>
        <end position="20"/>
    </location>
</feature>
<dbReference type="SUPFAM" id="SSF49354">
    <property type="entry name" value="PapD-like"/>
    <property type="match status" value="1"/>
</dbReference>
<gene>
    <name evidence="3" type="ORF">SVUK_LOCUS2031</name>
</gene>